<dbReference type="CDD" id="cd01127">
    <property type="entry name" value="TrwB_TraG_TraD_VirD4"/>
    <property type="match status" value="1"/>
</dbReference>
<feature type="domain" description="Helicase HerA central" evidence="1">
    <location>
        <begin position="128"/>
        <end position="423"/>
    </location>
</feature>
<dbReference type="PANTHER" id="PTHR42957:SF1">
    <property type="entry name" value="HELICASE MJ1565-RELATED"/>
    <property type="match status" value="1"/>
</dbReference>
<reference evidence="2" key="1">
    <citation type="submission" date="2019-02" db="EMBL/GenBank/DDBJ databases">
        <authorList>
            <person name="Gruber-Vodicka R. H."/>
            <person name="Seah K. B. B."/>
        </authorList>
    </citation>
    <scope>NUCLEOTIDE SEQUENCE</scope>
    <source>
        <strain evidence="2">BECK_DK47</strain>
    </source>
</reference>
<dbReference type="AlphaFoldDB" id="A0A450T2D8"/>
<sequence length="595" mass="67305">MSANSIGNPIGQVLSCSPEAIIVLIDDLKLFEEHKVALQVGRYLRIAQGNRDYTVAAIRNVRGVTGQDSEGKPKWQFHIECQAVGTLVDGKRFERASVLLPVPTEPAYPADEDTLDKLFVEDANYQFPLGQLSLNKKISFRVHGDRFFSKHIAIVGSTGSGKSCTVARILHDVVGIADEANANKGKQNNSHVVIFDIHDEYSAAFTLQEDQAFTLNRLDIDGLQLPYWLMNAEELESMFIESNEQNSHNQVSQFKQAVILNKEKYNPTIKEMTYDTPVYFSITEVYHYIENMNREMIGREDGENKPKLSDGTLVDDRKDHYFDKACTFVPQSTAKGSKATNGPFNGEFNRFVSRLETKLTDKRLRFLLKPTKTGGEPLKTENFEEIMKQFIGYLNKANVTIVDLSGIPFEVLSITVSLVSRLIFDFCFHYSKLRHEQGALNDVPVMIVCEEAHNYIPQKDNVAYRSSRKSLERIAKEGRKYGLSLMVVSQRPSEVSETIFAQCNNFLALRLTNNADQNYVKRLFPDNSSGITDILPNLAPGECVVVGDAVLLPAVVQMPLPKPEPHSQSVAVHQEWKELWRDITFRDVISRWRKE</sequence>
<organism evidence="2">
    <name type="scientific">Candidatus Kentrum sp. DK</name>
    <dbReference type="NCBI Taxonomy" id="2126562"/>
    <lineage>
        <taxon>Bacteria</taxon>
        <taxon>Pseudomonadati</taxon>
        <taxon>Pseudomonadota</taxon>
        <taxon>Gammaproteobacteria</taxon>
        <taxon>Candidatus Kentrum</taxon>
    </lineage>
</organism>
<protein>
    <recommendedName>
        <fullName evidence="1">Helicase HerA central domain-containing protein</fullName>
    </recommendedName>
</protein>
<dbReference type="Gene3D" id="3.40.50.300">
    <property type="entry name" value="P-loop containing nucleotide triphosphate hydrolases"/>
    <property type="match status" value="2"/>
</dbReference>
<dbReference type="PANTHER" id="PTHR42957">
    <property type="entry name" value="HELICASE MJ1565-RELATED"/>
    <property type="match status" value="1"/>
</dbReference>
<accession>A0A450T2D8</accession>
<evidence type="ECO:0000259" key="1">
    <source>
        <dbReference type="Pfam" id="PF01935"/>
    </source>
</evidence>
<name>A0A450T2D8_9GAMM</name>
<dbReference type="InterPro" id="IPR008571">
    <property type="entry name" value="HerA-like"/>
</dbReference>
<dbReference type="EMBL" id="CAADEX010000094">
    <property type="protein sequence ID" value="VFJ60638.1"/>
    <property type="molecule type" value="Genomic_DNA"/>
</dbReference>
<proteinExistence type="predicted"/>
<dbReference type="InterPro" id="IPR027417">
    <property type="entry name" value="P-loop_NTPase"/>
</dbReference>
<dbReference type="InterPro" id="IPR002789">
    <property type="entry name" value="HerA_central"/>
</dbReference>
<gene>
    <name evidence="2" type="ORF">BECKDK2373B_GA0170837_10946</name>
</gene>
<dbReference type="SUPFAM" id="SSF52540">
    <property type="entry name" value="P-loop containing nucleoside triphosphate hydrolases"/>
    <property type="match status" value="1"/>
</dbReference>
<evidence type="ECO:0000313" key="2">
    <source>
        <dbReference type="EMBL" id="VFJ60638.1"/>
    </source>
</evidence>
<dbReference type="Pfam" id="PF01935">
    <property type="entry name" value="DUF87"/>
    <property type="match status" value="1"/>
</dbReference>